<accession>A0ACC0MDJ5</accession>
<dbReference type="EMBL" id="CM046396">
    <property type="protein sequence ID" value="KAI8539045.1"/>
    <property type="molecule type" value="Genomic_DNA"/>
</dbReference>
<dbReference type="Proteomes" id="UP001062846">
    <property type="component" value="Chromosome 9"/>
</dbReference>
<gene>
    <name evidence="1" type="ORF">RHMOL_Rhmol09G0150700</name>
</gene>
<name>A0ACC0MDJ5_RHOML</name>
<reference evidence="1" key="1">
    <citation type="submission" date="2022-02" db="EMBL/GenBank/DDBJ databases">
        <title>Plant Genome Project.</title>
        <authorList>
            <person name="Zhang R.-G."/>
        </authorList>
    </citation>
    <scope>NUCLEOTIDE SEQUENCE</scope>
    <source>
        <strain evidence="1">AT1</strain>
    </source>
</reference>
<keyword evidence="2" id="KW-1185">Reference proteome</keyword>
<evidence type="ECO:0000313" key="2">
    <source>
        <dbReference type="Proteomes" id="UP001062846"/>
    </source>
</evidence>
<proteinExistence type="predicted"/>
<protein>
    <submittedName>
        <fullName evidence="1">Uncharacterized protein</fullName>
    </submittedName>
</protein>
<comment type="caution">
    <text evidence="1">The sequence shown here is derived from an EMBL/GenBank/DDBJ whole genome shotgun (WGS) entry which is preliminary data.</text>
</comment>
<evidence type="ECO:0000313" key="1">
    <source>
        <dbReference type="EMBL" id="KAI8539045.1"/>
    </source>
</evidence>
<organism evidence="1 2">
    <name type="scientific">Rhododendron molle</name>
    <name type="common">Chinese azalea</name>
    <name type="synonym">Azalea mollis</name>
    <dbReference type="NCBI Taxonomy" id="49168"/>
    <lineage>
        <taxon>Eukaryota</taxon>
        <taxon>Viridiplantae</taxon>
        <taxon>Streptophyta</taxon>
        <taxon>Embryophyta</taxon>
        <taxon>Tracheophyta</taxon>
        <taxon>Spermatophyta</taxon>
        <taxon>Magnoliopsida</taxon>
        <taxon>eudicotyledons</taxon>
        <taxon>Gunneridae</taxon>
        <taxon>Pentapetalae</taxon>
        <taxon>asterids</taxon>
        <taxon>Ericales</taxon>
        <taxon>Ericaceae</taxon>
        <taxon>Ericoideae</taxon>
        <taxon>Rhodoreae</taxon>
        <taxon>Rhododendron</taxon>
    </lineage>
</organism>
<sequence length="154" mass="17672">MVDTKIFFLSVVHGFNQPSSRRLLWDDLRSSCGFVGAQPWIVISDFNVIRWQNEKSSSSHFDATATCEFNTCIKDIEMEELNSKGLWFTWSNKQISVGHCSCRLDRALVNSQWQTEFTESKVVALAPSVFDHCPLIVSVFPYEGGRTPFKFFNF</sequence>